<proteinExistence type="inferred from homology"/>
<evidence type="ECO:0000256" key="16">
    <source>
        <dbReference type="ARBA" id="ARBA00023170"/>
    </source>
</evidence>
<feature type="compositionally biased region" description="Low complexity" evidence="19">
    <location>
        <begin position="533"/>
        <end position="563"/>
    </location>
</feature>
<dbReference type="InterPro" id="IPR017441">
    <property type="entry name" value="Protein_kinase_ATP_BS"/>
</dbReference>
<keyword evidence="7 20" id="KW-0812">Transmembrane</keyword>
<evidence type="ECO:0000256" key="12">
    <source>
        <dbReference type="ARBA" id="ARBA00022840"/>
    </source>
</evidence>
<feature type="region of interest" description="Disordered" evidence="19">
    <location>
        <begin position="529"/>
        <end position="563"/>
    </location>
</feature>
<dbReference type="SMART" id="SM00369">
    <property type="entry name" value="LRR_TYP"/>
    <property type="match status" value="4"/>
</dbReference>
<dbReference type="Gene3D" id="1.10.510.10">
    <property type="entry name" value="Transferase(Phosphotransferase) domain 1"/>
    <property type="match status" value="1"/>
</dbReference>
<dbReference type="Pfam" id="PF00069">
    <property type="entry name" value="Pkinase"/>
    <property type="match status" value="1"/>
</dbReference>
<dbReference type="PANTHER" id="PTHR47986">
    <property type="entry name" value="OSJNBA0070M12.3 PROTEIN"/>
    <property type="match status" value="1"/>
</dbReference>
<organism evidence="22 23">
    <name type="scientific">Musa troglodytarum</name>
    <name type="common">fe'i banana</name>
    <dbReference type="NCBI Taxonomy" id="320322"/>
    <lineage>
        <taxon>Eukaryota</taxon>
        <taxon>Viridiplantae</taxon>
        <taxon>Streptophyta</taxon>
        <taxon>Embryophyta</taxon>
        <taxon>Tracheophyta</taxon>
        <taxon>Spermatophyta</taxon>
        <taxon>Magnoliopsida</taxon>
        <taxon>Liliopsida</taxon>
        <taxon>Zingiberales</taxon>
        <taxon>Musaceae</taxon>
        <taxon>Musa</taxon>
    </lineage>
</organism>
<evidence type="ECO:0000256" key="18">
    <source>
        <dbReference type="PROSITE-ProRule" id="PRU10141"/>
    </source>
</evidence>
<name>A0A9E7KIV5_9LILI</name>
<sequence>MPPPPRGFANPNLRRSSHISSLSSPFPHCFSFVSSPPPHRPLSPRAQTETTDADTPSRSRSRSRFLRAMAKRRKQCLVGAVVPRLLHLVVLLLALDLARRCRAASLSSSSSPDANAMSELARALSGVPSSWKTGSDPCDPEWDGVTCSAGRVSRINLASRGVSGTLPDSLNALTSLASLQLQRNRLSGPLPLLPDLASLQSLFLDGNAFDFLPNTFFAGLSALQEISLDDLPLAPWNLSEDLAAAVGLSELSASNASLSGTLPDFLGSLPNLNVLRLSYNQLTGPLPPSLAGSSVQQLLLNNQQSRDKLSGRIDVLSAMPQLTMVWLQSNSFTGPIPDLSNLTALESFNVRDNALTGVVPPSLTACPTLRNATLSNNLLQGPFPQFSSKSVTLDIDKGNQFCNSGDSPCDPRVTALLAVAEGFGYPAVLAKSWKGNDPCASWLGVICNAQKDIIVLNFGSQHFGGVISPAFANFTALRQLYLSNNGLTGSIPDSLTQLLQLQLLDVTNNSLSGKIPAFSRSVTLKLDGNTKLGSDSDPSGGSTSSPSSGMPGSASGSSDNSGGSKSSSAAMIAGIIVAVVVLVGCSVALFMHYRKKKQEKKFGRVPMGTPPNEPENVSIGVDGMNGNGGGLGMLYSQSSAGSTGSYMVEAQGMHISIQSLRRATNNFSEDYVLGRGGFGVVYKGDHNGTLIAVKRNQCDLMGKKGQEEFKAEIDVLKKVKHRNLVTLLGYCDDGQERLLVYEYMSGGTLGDHLFEWQSRNEPPLTWKQRLTIALDVARAIEYLHSLAQESFIHRDLKPSNILLDKDLRAKVSDFGLVKLADDNQKSMMTRLAGTFGYLAPEYATTGKVSTKVDVYAFGVILMELITGRKVLDESLPPEDSHLVALFRRGFSHEKNKFLNAMVDQILELDEEAHQSLAEVADLAWHCTAREPYQRPDMSHAVNRVAPLVEQWRPTNCAVEDDGDSSLNLTERLERWRHDNTDSTTESLGYAFK</sequence>
<dbReference type="FunFam" id="1.10.510.10:FF:000468">
    <property type="entry name" value="PTI1-like tyrosine-protein kinase 3"/>
    <property type="match status" value="1"/>
</dbReference>
<evidence type="ECO:0000256" key="10">
    <source>
        <dbReference type="ARBA" id="ARBA00022741"/>
    </source>
</evidence>
<evidence type="ECO:0000256" key="6">
    <source>
        <dbReference type="ARBA" id="ARBA00022679"/>
    </source>
</evidence>
<accession>A0A9E7KIV5</accession>
<dbReference type="CDD" id="cd14066">
    <property type="entry name" value="STKc_IRAK"/>
    <property type="match status" value="1"/>
</dbReference>
<dbReference type="AlphaFoldDB" id="A0A9E7KIV5"/>
<evidence type="ECO:0000256" key="9">
    <source>
        <dbReference type="ARBA" id="ARBA00022737"/>
    </source>
</evidence>
<comment type="similarity">
    <text evidence="2">Belongs to the protein kinase superfamily. Ser/Thr protein kinase family.</text>
</comment>
<dbReference type="Pfam" id="PF00560">
    <property type="entry name" value="LRR_1"/>
    <property type="match status" value="2"/>
</dbReference>
<keyword evidence="15" id="KW-1015">Disulfide bond</keyword>
<evidence type="ECO:0000256" key="4">
    <source>
        <dbReference type="ARBA" id="ARBA00022527"/>
    </source>
</evidence>
<evidence type="ECO:0000256" key="17">
    <source>
        <dbReference type="ARBA" id="ARBA00023180"/>
    </source>
</evidence>
<gene>
    <name evidence="22" type="ORF">MUK42_06873</name>
</gene>
<dbReference type="EMBL" id="CP097510">
    <property type="protein sequence ID" value="URE22463.1"/>
    <property type="molecule type" value="Genomic_DNA"/>
</dbReference>
<dbReference type="InterPro" id="IPR000719">
    <property type="entry name" value="Prot_kinase_dom"/>
</dbReference>
<keyword evidence="4" id="KW-0723">Serine/threonine-protein kinase</keyword>
<feature type="region of interest" description="Disordered" evidence="19">
    <location>
        <begin position="36"/>
        <end position="62"/>
    </location>
</feature>
<evidence type="ECO:0000259" key="21">
    <source>
        <dbReference type="PROSITE" id="PS50011"/>
    </source>
</evidence>
<dbReference type="InterPro" id="IPR001611">
    <property type="entry name" value="Leu-rich_rpt"/>
</dbReference>
<feature type="binding site" evidence="18">
    <location>
        <position position="694"/>
    </location>
    <ligand>
        <name>ATP</name>
        <dbReference type="ChEBI" id="CHEBI:30616"/>
    </ligand>
</feature>
<evidence type="ECO:0000256" key="3">
    <source>
        <dbReference type="ARBA" id="ARBA00022475"/>
    </source>
</evidence>
<dbReference type="InterPro" id="IPR052422">
    <property type="entry name" value="Auxin_Ser/Thr_Kinase"/>
</dbReference>
<dbReference type="OrthoDB" id="978612at2759"/>
<keyword evidence="5" id="KW-0433">Leucine-rich repeat</keyword>
<feature type="domain" description="Protein kinase" evidence="21">
    <location>
        <begin position="667"/>
        <end position="948"/>
    </location>
</feature>
<reference evidence="22" key="1">
    <citation type="submission" date="2022-05" db="EMBL/GenBank/DDBJ databases">
        <title>The Musa troglodytarum L. genome provides insights into the mechanism of non-climacteric behaviour and enrichment of carotenoids.</title>
        <authorList>
            <person name="Wang J."/>
        </authorList>
    </citation>
    <scope>NUCLEOTIDE SEQUENCE</scope>
    <source>
        <tissue evidence="22">Leaf</tissue>
    </source>
</reference>
<dbReference type="GO" id="GO:0005886">
    <property type="term" value="C:plasma membrane"/>
    <property type="evidence" value="ECO:0007669"/>
    <property type="project" value="UniProtKB-SubCell"/>
</dbReference>
<dbReference type="InterPro" id="IPR013210">
    <property type="entry name" value="LRR_N_plant-typ"/>
</dbReference>
<evidence type="ECO:0000256" key="19">
    <source>
        <dbReference type="SAM" id="MobiDB-lite"/>
    </source>
</evidence>
<evidence type="ECO:0000256" key="14">
    <source>
        <dbReference type="ARBA" id="ARBA00023136"/>
    </source>
</evidence>
<keyword evidence="16 22" id="KW-0675">Receptor</keyword>
<dbReference type="PANTHER" id="PTHR47986:SF34">
    <property type="entry name" value="RECEPTOR-LIKE KINASE TMK2"/>
    <property type="match status" value="1"/>
</dbReference>
<dbReference type="SUPFAM" id="SSF56112">
    <property type="entry name" value="Protein kinase-like (PK-like)"/>
    <property type="match status" value="1"/>
</dbReference>
<keyword evidence="11 22" id="KW-0418">Kinase</keyword>
<dbReference type="FunFam" id="3.80.10.10:FF:000190">
    <property type="entry name" value="Receptor-like kinase TMK4"/>
    <property type="match status" value="1"/>
</dbReference>
<dbReference type="Proteomes" id="UP001055439">
    <property type="component" value="Chromosome 8"/>
</dbReference>
<keyword evidence="10 18" id="KW-0547">Nucleotide-binding</keyword>
<evidence type="ECO:0000256" key="5">
    <source>
        <dbReference type="ARBA" id="ARBA00022614"/>
    </source>
</evidence>
<evidence type="ECO:0000256" key="15">
    <source>
        <dbReference type="ARBA" id="ARBA00023157"/>
    </source>
</evidence>
<dbReference type="SMART" id="SM00220">
    <property type="entry name" value="S_TKc"/>
    <property type="match status" value="1"/>
</dbReference>
<dbReference type="Gene3D" id="3.30.200.20">
    <property type="entry name" value="Phosphorylase Kinase, domain 1"/>
    <property type="match status" value="1"/>
</dbReference>
<dbReference type="InterPro" id="IPR011009">
    <property type="entry name" value="Kinase-like_dom_sf"/>
</dbReference>
<keyword evidence="12 18" id="KW-0067">ATP-binding</keyword>
<keyword evidence="9" id="KW-0677">Repeat</keyword>
<evidence type="ECO:0000313" key="23">
    <source>
        <dbReference type="Proteomes" id="UP001055439"/>
    </source>
</evidence>
<feature type="transmembrane region" description="Helical" evidence="20">
    <location>
        <begin position="569"/>
        <end position="591"/>
    </location>
</feature>
<evidence type="ECO:0000256" key="11">
    <source>
        <dbReference type="ARBA" id="ARBA00022777"/>
    </source>
</evidence>
<dbReference type="FunFam" id="3.30.200.20:FF:000039">
    <property type="entry name" value="receptor-like protein kinase FERONIA"/>
    <property type="match status" value="1"/>
</dbReference>
<feature type="compositionally biased region" description="Polar residues" evidence="19">
    <location>
        <begin position="46"/>
        <end position="56"/>
    </location>
</feature>
<protein>
    <submittedName>
        <fullName evidence="22">Receptor protein kinase</fullName>
    </submittedName>
</protein>
<dbReference type="PROSITE" id="PS00107">
    <property type="entry name" value="PROTEIN_KINASE_ATP"/>
    <property type="match status" value="1"/>
</dbReference>
<feature type="region of interest" description="Disordered" evidence="19">
    <location>
        <begin position="1"/>
        <end position="22"/>
    </location>
</feature>
<evidence type="ECO:0000313" key="22">
    <source>
        <dbReference type="EMBL" id="URE22463.1"/>
    </source>
</evidence>
<evidence type="ECO:0000256" key="7">
    <source>
        <dbReference type="ARBA" id="ARBA00022692"/>
    </source>
</evidence>
<dbReference type="Pfam" id="PF08263">
    <property type="entry name" value="LRRNT_2"/>
    <property type="match status" value="2"/>
</dbReference>
<evidence type="ECO:0000256" key="8">
    <source>
        <dbReference type="ARBA" id="ARBA00022729"/>
    </source>
</evidence>
<dbReference type="InterPro" id="IPR003591">
    <property type="entry name" value="Leu-rich_rpt_typical-subtyp"/>
</dbReference>
<keyword evidence="17" id="KW-0325">Glycoprotein</keyword>
<dbReference type="FunFam" id="3.80.10.10:FF:000129">
    <property type="entry name" value="Leucine-rich repeat receptor-like kinase"/>
    <property type="match status" value="1"/>
</dbReference>
<evidence type="ECO:0000256" key="13">
    <source>
        <dbReference type="ARBA" id="ARBA00022989"/>
    </source>
</evidence>
<keyword evidence="3" id="KW-1003">Cell membrane</keyword>
<keyword evidence="8" id="KW-0732">Signal</keyword>
<dbReference type="InterPro" id="IPR008271">
    <property type="entry name" value="Ser/Thr_kinase_AS"/>
</dbReference>
<dbReference type="PROSITE" id="PS00108">
    <property type="entry name" value="PROTEIN_KINASE_ST"/>
    <property type="match status" value="1"/>
</dbReference>
<evidence type="ECO:0000256" key="1">
    <source>
        <dbReference type="ARBA" id="ARBA00004162"/>
    </source>
</evidence>
<dbReference type="GO" id="GO:0005524">
    <property type="term" value="F:ATP binding"/>
    <property type="evidence" value="ECO:0007669"/>
    <property type="project" value="UniProtKB-UniRule"/>
</dbReference>
<evidence type="ECO:0000256" key="20">
    <source>
        <dbReference type="SAM" id="Phobius"/>
    </source>
</evidence>
<comment type="subcellular location">
    <subcellularLocation>
        <location evidence="1">Cell membrane</location>
        <topology evidence="1">Single-pass membrane protein</topology>
    </subcellularLocation>
</comment>
<dbReference type="PROSITE" id="PS50011">
    <property type="entry name" value="PROTEIN_KINASE_DOM"/>
    <property type="match status" value="1"/>
</dbReference>
<dbReference type="GO" id="GO:0004674">
    <property type="term" value="F:protein serine/threonine kinase activity"/>
    <property type="evidence" value="ECO:0007669"/>
    <property type="project" value="UniProtKB-KW"/>
</dbReference>
<dbReference type="InterPro" id="IPR032675">
    <property type="entry name" value="LRR_dom_sf"/>
</dbReference>
<dbReference type="Gene3D" id="3.80.10.10">
    <property type="entry name" value="Ribonuclease Inhibitor"/>
    <property type="match status" value="2"/>
</dbReference>
<dbReference type="SUPFAM" id="SSF52058">
    <property type="entry name" value="L domain-like"/>
    <property type="match status" value="1"/>
</dbReference>
<keyword evidence="6" id="KW-0808">Transferase</keyword>
<keyword evidence="23" id="KW-1185">Reference proteome</keyword>
<keyword evidence="13 20" id="KW-1133">Transmembrane helix</keyword>
<evidence type="ECO:0000256" key="2">
    <source>
        <dbReference type="ARBA" id="ARBA00008684"/>
    </source>
</evidence>
<keyword evidence="14 20" id="KW-0472">Membrane</keyword>